<evidence type="ECO:0000256" key="1">
    <source>
        <dbReference type="SAM" id="MobiDB-lite"/>
    </source>
</evidence>
<protein>
    <submittedName>
        <fullName evidence="2">Uncharacterized protein</fullName>
    </submittedName>
</protein>
<feature type="compositionally biased region" description="Polar residues" evidence="1">
    <location>
        <begin position="47"/>
        <end position="65"/>
    </location>
</feature>
<proteinExistence type="predicted"/>
<dbReference type="GeneID" id="27332472"/>
<dbReference type="HOGENOM" id="CLU_2622055_0_0_1"/>
<evidence type="ECO:0000313" key="2">
    <source>
        <dbReference type="EMBL" id="KIW15343.1"/>
    </source>
</evidence>
<feature type="compositionally biased region" description="Basic and acidic residues" evidence="1">
    <location>
        <begin position="67"/>
        <end position="78"/>
    </location>
</feature>
<feature type="region of interest" description="Disordered" evidence="1">
    <location>
        <begin position="47"/>
        <end position="78"/>
    </location>
</feature>
<name>A0A0D2B8T9_9EURO</name>
<dbReference type="AlphaFoldDB" id="A0A0D2B8T9"/>
<gene>
    <name evidence="2" type="ORF">PV08_05389</name>
</gene>
<dbReference type="RefSeq" id="XP_016235559.1">
    <property type="nucleotide sequence ID" value="XM_016379732.1"/>
</dbReference>
<reference evidence="2 3" key="1">
    <citation type="submission" date="2015-01" db="EMBL/GenBank/DDBJ databases">
        <title>The Genome Sequence of Exophiala spinifera CBS89968.</title>
        <authorList>
            <consortium name="The Broad Institute Genomics Platform"/>
            <person name="Cuomo C."/>
            <person name="de Hoog S."/>
            <person name="Gorbushina A."/>
            <person name="Stielow B."/>
            <person name="Teixiera M."/>
            <person name="Abouelleil A."/>
            <person name="Chapman S.B."/>
            <person name="Priest M."/>
            <person name="Young S.K."/>
            <person name="Wortman J."/>
            <person name="Nusbaum C."/>
            <person name="Birren B."/>
        </authorList>
    </citation>
    <scope>NUCLEOTIDE SEQUENCE [LARGE SCALE GENOMIC DNA]</scope>
    <source>
        <strain evidence="2 3">CBS 89968</strain>
    </source>
</reference>
<sequence length="78" mass="8656">MAPQPDTTNSKPSMDRPYTGLLAMNGSFGDMFWKSCDTWQYLSIASNCGSGTDNEANKLIDQQSGEDMEKDKQDQKQA</sequence>
<dbReference type="VEuPathDB" id="FungiDB:PV08_05389"/>
<accession>A0A0D2B8T9</accession>
<organism evidence="2 3">
    <name type="scientific">Exophiala spinifera</name>
    <dbReference type="NCBI Taxonomy" id="91928"/>
    <lineage>
        <taxon>Eukaryota</taxon>
        <taxon>Fungi</taxon>
        <taxon>Dikarya</taxon>
        <taxon>Ascomycota</taxon>
        <taxon>Pezizomycotina</taxon>
        <taxon>Eurotiomycetes</taxon>
        <taxon>Chaetothyriomycetidae</taxon>
        <taxon>Chaetothyriales</taxon>
        <taxon>Herpotrichiellaceae</taxon>
        <taxon>Exophiala</taxon>
    </lineage>
</organism>
<keyword evidence="3" id="KW-1185">Reference proteome</keyword>
<dbReference type="Proteomes" id="UP000053328">
    <property type="component" value="Unassembled WGS sequence"/>
</dbReference>
<evidence type="ECO:0000313" key="3">
    <source>
        <dbReference type="Proteomes" id="UP000053328"/>
    </source>
</evidence>
<dbReference type="EMBL" id="KN847495">
    <property type="protein sequence ID" value="KIW15343.1"/>
    <property type="molecule type" value="Genomic_DNA"/>
</dbReference>